<gene>
    <name evidence="1" type="ORF">EV646_101272</name>
</gene>
<name>A0A4R2J4Q3_9ACTN</name>
<dbReference type="AlphaFoldDB" id="A0A4R2J4Q3"/>
<comment type="caution">
    <text evidence="1">The sequence shown here is derived from an EMBL/GenBank/DDBJ whole genome shotgun (WGS) entry which is preliminary data.</text>
</comment>
<evidence type="ECO:0000313" key="1">
    <source>
        <dbReference type="EMBL" id="TCO51289.1"/>
    </source>
</evidence>
<accession>A0A4R2J4Q3</accession>
<dbReference type="EMBL" id="SLWR01000001">
    <property type="protein sequence ID" value="TCO51289.1"/>
    <property type="molecule type" value="Genomic_DNA"/>
</dbReference>
<dbReference type="Proteomes" id="UP000295573">
    <property type="component" value="Unassembled WGS sequence"/>
</dbReference>
<keyword evidence="2" id="KW-1185">Reference proteome</keyword>
<dbReference type="RefSeq" id="WP_132143039.1">
    <property type="nucleotide sequence ID" value="NZ_SLWR01000001.1"/>
</dbReference>
<proteinExistence type="predicted"/>
<sequence length="92" mass="10428">MTTEPNEAFSARVEGLQSSIDALRLQLQRASQSEITATELAATLRDFWRDQEPALKVVAAAVLESLRVQALEQAYGWREQIIRATEAQRDRR</sequence>
<evidence type="ECO:0000313" key="2">
    <source>
        <dbReference type="Proteomes" id="UP000295573"/>
    </source>
</evidence>
<organism evidence="1 2">
    <name type="scientific">Kribbella antiqua</name>
    <dbReference type="NCBI Taxonomy" id="2512217"/>
    <lineage>
        <taxon>Bacteria</taxon>
        <taxon>Bacillati</taxon>
        <taxon>Actinomycetota</taxon>
        <taxon>Actinomycetes</taxon>
        <taxon>Propionibacteriales</taxon>
        <taxon>Kribbellaceae</taxon>
        <taxon>Kribbella</taxon>
    </lineage>
</organism>
<protein>
    <submittedName>
        <fullName evidence="1">Uncharacterized protein</fullName>
    </submittedName>
</protein>
<reference evidence="1 2" key="1">
    <citation type="journal article" date="2015" name="Stand. Genomic Sci.">
        <title>Genomic Encyclopedia of Bacterial and Archaeal Type Strains, Phase III: the genomes of soil and plant-associated and newly described type strains.</title>
        <authorList>
            <person name="Whitman W.B."/>
            <person name="Woyke T."/>
            <person name="Klenk H.P."/>
            <person name="Zhou Y."/>
            <person name="Lilburn T.G."/>
            <person name="Beck B.J."/>
            <person name="De Vos P."/>
            <person name="Vandamme P."/>
            <person name="Eisen J.A."/>
            <person name="Garrity G."/>
            <person name="Hugenholtz P."/>
            <person name="Kyrpides N.C."/>
        </authorList>
    </citation>
    <scope>NUCLEOTIDE SEQUENCE [LARGE SCALE GENOMIC DNA]</scope>
    <source>
        <strain evidence="1 2">VKM Ac-2541</strain>
    </source>
</reference>
<dbReference type="OrthoDB" id="9987127at2"/>